<dbReference type="InterPro" id="IPR037278">
    <property type="entry name" value="ARFGAP/RecO"/>
</dbReference>
<dbReference type="SMART" id="SM00239">
    <property type="entry name" value="C2"/>
    <property type="match status" value="1"/>
</dbReference>
<dbReference type="PRINTS" id="PR00405">
    <property type="entry name" value="REVINTRACTNG"/>
</dbReference>
<dbReference type="PANTHER" id="PTHR46220">
    <property type="entry name" value="ADP-RIBOSYLATION FACTOR GTPASE-ACTIVATING PROTEIN AGD12"/>
    <property type="match status" value="1"/>
</dbReference>
<dbReference type="HOGENOM" id="CLU_045472_0_1_1"/>
<keyword evidence="1" id="KW-0863">Zinc-finger</keyword>
<dbReference type="Gramene" id="EFJ37136">
    <property type="protein sequence ID" value="EFJ37136"/>
    <property type="gene ID" value="SELMODRAFT_403270"/>
</dbReference>
<dbReference type="Gene3D" id="1.10.220.150">
    <property type="entry name" value="Arf GTPase activating protein"/>
    <property type="match status" value="1"/>
</dbReference>
<dbReference type="InterPro" id="IPR001164">
    <property type="entry name" value="ArfGAP_dom"/>
</dbReference>
<dbReference type="GO" id="GO:0005543">
    <property type="term" value="F:phospholipid binding"/>
    <property type="evidence" value="ECO:0007669"/>
    <property type="project" value="InterPro"/>
</dbReference>
<reference evidence="4 5" key="1">
    <citation type="journal article" date="2011" name="Science">
        <title>The Selaginella genome identifies genetic changes associated with the evolution of vascular plants.</title>
        <authorList>
            <person name="Banks J.A."/>
            <person name="Nishiyama T."/>
            <person name="Hasebe M."/>
            <person name="Bowman J.L."/>
            <person name="Gribskov M."/>
            <person name="dePamphilis C."/>
            <person name="Albert V.A."/>
            <person name="Aono N."/>
            <person name="Aoyama T."/>
            <person name="Ambrose B.A."/>
            <person name="Ashton N.W."/>
            <person name="Axtell M.J."/>
            <person name="Barker E."/>
            <person name="Barker M.S."/>
            <person name="Bennetzen J.L."/>
            <person name="Bonawitz N.D."/>
            <person name="Chapple C."/>
            <person name="Cheng C."/>
            <person name="Correa L.G."/>
            <person name="Dacre M."/>
            <person name="DeBarry J."/>
            <person name="Dreyer I."/>
            <person name="Elias M."/>
            <person name="Engstrom E.M."/>
            <person name="Estelle M."/>
            <person name="Feng L."/>
            <person name="Finet C."/>
            <person name="Floyd S.K."/>
            <person name="Frommer W.B."/>
            <person name="Fujita T."/>
            <person name="Gramzow L."/>
            <person name="Gutensohn M."/>
            <person name="Harholt J."/>
            <person name="Hattori M."/>
            <person name="Heyl A."/>
            <person name="Hirai T."/>
            <person name="Hiwatashi Y."/>
            <person name="Ishikawa M."/>
            <person name="Iwata M."/>
            <person name="Karol K.G."/>
            <person name="Koehler B."/>
            <person name="Kolukisaoglu U."/>
            <person name="Kubo M."/>
            <person name="Kurata T."/>
            <person name="Lalonde S."/>
            <person name="Li K."/>
            <person name="Li Y."/>
            <person name="Litt A."/>
            <person name="Lyons E."/>
            <person name="Manning G."/>
            <person name="Maruyama T."/>
            <person name="Michael T.P."/>
            <person name="Mikami K."/>
            <person name="Miyazaki S."/>
            <person name="Morinaga S."/>
            <person name="Murata T."/>
            <person name="Mueller-Roeber B."/>
            <person name="Nelson D.R."/>
            <person name="Obara M."/>
            <person name="Oguri Y."/>
            <person name="Olmstead R.G."/>
            <person name="Onodera N."/>
            <person name="Petersen B.L."/>
            <person name="Pils B."/>
            <person name="Prigge M."/>
            <person name="Rensing S.A."/>
            <person name="Riano-Pachon D.M."/>
            <person name="Roberts A.W."/>
            <person name="Sato Y."/>
            <person name="Scheller H.V."/>
            <person name="Schulz B."/>
            <person name="Schulz C."/>
            <person name="Shakirov E.V."/>
            <person name="Shibagaki N."/>
            <person name="Shinohara N."/>
            <person name="Shippen D.E."/>
            <person name="Soerensen I."/>
            <person name="Sotooka R."/>
            <person name="Sugimoto N."/>
            <person name="Sugita M."/>
            <person name="Sumikawa N."/>
            <person name="Tanurdzic M."/>
            <person name="Theissen G."/>
            <person name="Ulvskov P."/>
            <person name="Wakazuki S."/>
            <person name="Weng J.K."/>
            <person name="Willats W.W."/>
            <person name="Wipf D."/>
            <person name="Wolf P.G."/>
            <person name="Yang L."/>
            <person name="Zimmer A.D."/>
            <person name="Zhu Q."/>
            <person name="Mitros T."/>
            <person name="Hellsten U."/>
            <person name="Loque D."/>
            <person name="Otillar R."/>
            <person name="Salamov A."/>
            <person name="Schmutz J."/>
            <person name="Shapiro H."/>
            <person name="Lindquist E."/>
            <person name="Lucas S."/>
            <person name="Rokhsar D."/>
            <person name="Grigoriev I.V."/>
        </authorList>
    </citation>
    <scope>NUCLEOTIDE SEQUENCE [LARGE SCALE GENOMIC DNA]</scope>
</reference>
<dbReference type="InterPro" id="IPR038508">
    <property type="entry name" value="ArfGAP_dom_sf"/>
</dbReference>
<dbReference type="SMART" id="SM00105">
    <property type="entry name" value="ArfGap"/>
    <property type="match status" value="1"/>
</dbReference>
<accession>D8QTM1</accession>
<dbReference type="OMA" id="RWASSNI"/>
<dbReference type="InterPro" id="IPR000008">
    <property type="entry name" value="C2_dom"/>
</dbReference>
<protein>
    <submittedName>
        <fullName evidence="4">Uncharacterized protein</fullName>
    </submittedName>
</protein>
<dbReference type="Pfam" id="PF00168">
    <property type="entry name" value="C2"/>
    <property type="match status" value="1"/>
</dbReference>
<keyword evidence="1" id="KW-0862">Zinc</keyword>
<dbReference type="GO" id="GO:0008270">
    <property type="term" value="F:zinc ion binding"/>
    <property type="evidence" value="ECO:0007669"/>
    <property type="project" value="UniProtKB-KW"/>
</dbReference>
<organism evidence="5">
    <name type="scientific">Selaginella moellendorffii</name>
    <name type="common">Spikemoss</name>
    <dbReference type="NCBI Taxonomy" id="88036"/>
    <lineage>
        <taxon>Eukaryota</taxon>
        <taxon>Viridiplantae</taxon>
        <taxon>Streptophyta</taxon>
        <taxon>Embryophyta</taxon>
        <taxon>Tracheophyta</taxon>
        <taxon>Lycopodiopsida</taxon>
        <taxon>Selaginellales</taxon>
        <taxon>Selaginellaceae</taxon>
        <taxon>Selaginella</taxon>
    </lineage>
</organism>
<dbReference type="SUPFAM" id="SSF49562">
    <property type="entry name" value="C2 domain (Calcium/lipid-binding domain, CaLB)"/>
    <property type="match status" value="1"/>
</dbReference>
<name>D8QTM1_SELML</name>
<evidence type="ECO:0000259" key="2">
    <source>
        <dbReference type="PROSITE" id="PS50004"/>
    </source>
</evidence>
<evidence type="ECO:0000313" key="4">
    <source>
        <dbReference type="EMBL" id="EFJ37136.1"/>
    </source>
</evidence>
<dbReference type="EMBL" id="GL377566">
    <property type="protein sequence ID" value="EFJ37136.1"/>
    <property type="molecule type" value="Genomic_DNA"/>
</dbReference>
<keyword evidence="5" id="KW-1185">Reference proteome</keyword>
<dbReference type="CDD" id="cd08204">
    <property type="entry name" value="ArfGap"/>
    <property type="match status" value="1"/>
</dbReference>
<feature type="domain" description="C2" evidence="2">
    <location>
        <begin position="130"/>
        <end position="245"/>
    </location>
</feature>
<gene>
    <name evidence="4" type="ORF">SELMODRAFT_403270</name>
</gene>
<dbReference type="Proteomes" id="UP000001514">
    <property type="component" value="Unassembled WGS sequence"/>
</dbReference>
<dbReference type="SUPFAM" id="SSF57863">
    <property type="entry name" value="ArfGap/RecO-like zinc finger"/>
    <property type="match status" value="1"/>
</dbReference>
<dbReference type="KEGG" id="smo:SELMODRAFT_403270"/>
<dbReference type="PANTHER" id="PTHR46220:SF1">
    <property type="entry name" value="ADP-RIBOSYLATION FACTOR GTPASE-ACTIVATING PROTEIN AGD12"/>
    <property type="match status" value="1"/>
</dbReference>
<dbReference type="Pfam" id="PF01412">
    <property type="entry name" value="ArfGap"/>
    <property type="match status" value="1"/>
</dbReference>
<dbReference type="eggNOG" id="KOG1030">
    <property type="taxonomic scope" value="Eukaryota"/>
</dbReference>
<keyword evidence="1" id="KW-0479">Metal-binding</keyword>
<proteinExistence type="predicted"/>
<evidence type="ECO:0000313" key="5">
    <source>
        <dbReference type="Proteomes" id="UP000001514"/>
    </source>
</evidence>
<dbReference type="AlphaFoldDB" id="D8QTM1"/>
<feature type="domain" description="Arf-GAP" evidence="3">
    <location>
        <begin position="2"/>
        <end position="132"/>
    </location>
</feature>
<dbReference type="InterPro" id="IPR035892">
    <property type="entry name" value="C2_domain_sf"/>
</dbReference>
<evidence type="ECO:0000256" key="1">
    <source>
        <dbReference type="PROSITE-ProRule" id="PRU00288"/>
    </source>
</evidence>
<dbReference type="eggNOG" id="KOG0703">
    <property type="taxonomic scope" value="Eukaryota"/>
</dbReference>
<sequence>MERRMSKFQKFILQPDNQFCADCGLQGPQWVSTNTGVIICDKCYAIHRSMGASVSKLMSLNSNDWTDEEVELMLFIGGNAAANAAYEAFVPKTCKRPMPDSSNQERAKFIRNKYERQEFVKPSMRLASSSQESTLFSKQENSSALGFVGLIRVRVIKGINLTVRDFMTSDPYVVLTLGNQKAQTCVVRSSLNPIWDEKHLLSVPHATFPLKLVFDRDTFSEDDTMGDVSVDLQPLYAAVKVQEAMGDELGNVQVGKWVATRDNDLSCDSMIFLQNGRLLQDLKLKLKNVECGELEIQIEWVPPID</sequence>
<dbReference type="PROSITE" id="PS50115">
    <property type="entry name" value="ARFGAP"/>
    <property type="match status" value="1"/>
</dbReference>
<dbReference type="InParanoid" id="D8QTM1"/>
<dbReference type="Gene3D" id="2.60.40.150">
    <property type="entry name" value="C2 domain"/>
    <property type="match status" value="1"/>
</dbReference>
<evidence type="ECO:0000259" key="3">
    <source>
        <dbReference type="PROSITE" id="PS50115"/>
    </source>
</evidence>
<dbReference type="InterPro" id="IPR044518">
    <property type="entry name" value="ARF_GAP_AGD11/12/13"/>
</dbReference>
<dbReference type="GO" id="GO:0005096">
    <property type="term" value="F:GTPase activator activity"/>
    <property type="evidence" value="ECO:0007669"/>
    <property type="project" value="InterPro"/>
</dbReference>
<dbReference type="PROSITE" id="PS50004">
    <property type="entry name" value="C2"/>
    <property type="match status" value="1"/>
</dbReference>